<dbReference type="SUPFAM" id="SSF56112">
    <property type="entry name" value="Protein kinase-like (PK-like)"/>
    <property type="match status" value="1"/>
</dbReference>
<dbReference type="Pfam" id="PF13424">
    <property type="entry name" value="TPR_12"/>
    <property type="match status" value="2"/>
</dbReference>
<dbReference type="PROSITE" id="PS00108">
    <property type="entry name" value="PROTEIN_KINASE_ST"/>
    <property type="match status" value="1"/>
</dbReference>
<dbReference type="SMART" id="SM00028">
    <property type="entry name" value="TPR"/>
    <property type="match status" value="5"/>
</dbReference>
<dbReference type="SMART" id="SM00220">
    <property type="entry name" value="S_TKc"/>
    <property type="match status" value="1"/>
</dbReference>
<dbReference type="InParanoid" id="A0A2J6TUU6"/>
<dbReference type="Proteomes" id="UP000235371">
    <property type="component" value="Unassembled WGS sequence"/>
</dbReference>
<dbReference type="InterPro" id="IPR017441">
    <property type="entry name" value="Protein_kinase_ATP_BS"/>
</dbReference>
<dbReference type="PROSITE" id="PS00107">
    <property type="entry name" value="PROTEIN_KINASE_ATP"/>
    <property type="match status" value="1"/>
</dbReference>
<dbReference type="InterPro" id="IPR011990">
    <property type="entry name" value="TPR-like_helical_dom_sf"/>
</dbReference>
<evidence type="ECO:0000259" key="5">
    <source>
        <dbReference type="PROSITE" id="PS50011"/>
    </source>
</evidence>
<protein>
    <recommendedName>
        <fullName evidence="5">Protein kinase domain-containing protein</fullName>
    </recommendedName>
</protein>
<sequence length="1236" mass="138334">MASASLSLVLDPPSSIDETPPQTCTTEAEHYDFISLLGLAQKWDVSFLPITWQPALGPLGEGASAEVYQSTIYKSLALAFKDSTAKKTGKRRIGFKDIMREILIVRAPYIRKSPNIIDLLGITWNQDPSENQVWPVLVYRKGTYGTLRDYICNPQRMKETLRERLTLCSGVLYGLATLHSAGVVHGDLKPENIIIQMHGNYLYPAISDFGFSSISNYDDALIQIPCSPPWTAPEHHVNKHSFEKAKQMDVFSWGLILLWAILARVKLSDLSYKAQLDVLSALKSEHKLIETARSTLDQVFASPALEPDDREVGGQLFRILERCLQHDPQLRAKTACEVLSICPEPLDGELLYVPAFQPQDEKDLCLPTHTSFTVQKSISQLSTVDYRVRKFILDELSRRTEYACDICRERARYESVVALKLGFGGHSIHRIHFDNLIFSATDDGTDPYCSRALQTIRDIATSSSVKLSLPTLESNSEMQNLEDLVQADLVHEYQRRQELEIAVEFYNKEIEIRGARLGEDHSLVLVLQSALLLVYEACGNLFASQEISKAIYLSLDGSLGPNHPSTLQAMAQYALQSVNAGQPSLAISLGEEFVRRGEKTFDHTDKIYITGISNLGLAYFYLELYSEAETAFETALEHHGAAPGSNQMDGSKIQINLAHAIKAQGQGRIREAEQLLVEASSQLEKNLGYRHRDTISSMAARALSWYAGPGMPNSDVVQFHDIVTVTKEFLGSQHPDTLLIIANYAACLSRSGSWVEAKTLYEEVLEALQDVPSDTQLQHANVMASFAAGCSENGELDKAEELILHVLSILRGGLSPLGPRSILAQHALATLMNVYRRREDMVKAEMLLMVIWESIKGGLGDALADRNVLINVRNIAVSCLDRGHRLPEARDLLLELLEIITRCNGPKHVDTIVTRNEVAESFRRQRLYSKAEKMHLETLKICQEEFDPHYPMTLAVMSNLAMIYYWQLKEEQAADLMYQVYLAEAEALGPSHDDTVSSAGWVVCLRRYYGADCSPDMFPGVFDSHKRVEGTDRDSIEAKLTLAAAYERLEHVDEALEIVQGAVRACKRRFGDTDLLTLKAWTRLADTLHTAFLNSASSSQLERAKDIATFVFEEYRKIHGEYHEDTAEAETLLGFILRDKELYAEAELHYKHALLAAEMSSGENVYSIIGRLMDLLRLYEKQGGEESARIISDRITNLKKEMDQNRTLHVNPEGTNLVARAHSPSGFRILSSKADA</sequence>
<dbReference type="CDD" id="cd00180">
    <property type="entry name" value="PKc"/>
    <property type="match status" value="1"/>
</dbReference>
<evidence type="ECO:0000313" key="6">
    <source>
        <dbReference type="EMBL" id="PMD66777.1"/>
    </source>
</evidence>
<evidence type="ECO:0000256" key="2">
    <source>
        <dbReference type="ARBA" id="ARBA00022840"/>
    </source>
</evidence>
<organism evidence="6 7">
    <name type="scientific">Hyaloscypha bicolor E</name>
    <dbReference type="NCBI Taxonomy" id="1095630"/>
    <lineage>
        <taxon>Eukaryota</taxon>
        <taxon>Fungi</taxon>
        <taxon>Dikarya</taxon>
        <taxon>Ascomycota</taxon>
        <taxon>Pezizomycotina</taxon>
        <taxon>Leotiomycetes</taxon>
        <taxon>Helotiales</taxon>
        <taxon>Hyaloscyphaceae</taxon>
        <taxon>Hyaloscypha</taxon>
        <taxon>Hyaloscypha bicolor</taxon>
    </lineage>
</organism>
<dbReference type="GO" id="GO:0004672">
    <property type="term" value="F:protein kinase activity"/>
    <property type="evidence" value="ECO:0007669"/>
    <property type="project" value="InterPro"/>
</dbReference>
<dbReference type="PROSITE" id="PS50011">
    <property type="entry name" value="PROTEIN_KINASE_DOM"/>
    <property type="match status" value="1"/>
</dbReference>
<dbReference type="RefSeq" id="XP_024743681.1">
    <property type="nucleotide sequence ID" value="XM_024886320.1"/>
</dbReference>
<evidence type="ECO:0000256" key="4">
    <source>
        <dbReference type="SAM" id="MobiDB-lite"/>
    </source>
</evidence>
<dbReference type="InterPro" id="IPR019734">
    <property type="entry name" value="TPR_rpt"/>
</dbReference>
<dbReference type="Gene3D" id="1.25.40.10">
    <property type="entry name" value="Tetratricopeptide repeat domain"/>
    <property type="match status" value="4"/>
</dbReference>
<dbReference type="PANTHER" id="PTHR46082:SF11">
    <property type="entry name" value="AAA+ ATPASE DOMAIN-CONTAINING PROTEIN-RELATED"/>
    <property type="match status" value="1"/>
</dbReference>
<evidence type="ECO:0000256" key="1">
    <source>
        <dbReference type="ARBA" id="ARBA00022741"/>
    </source>
</evidence>
<dbReference type="GO" id="GO:0005524">
    <property type="term" value="F:ATP binding"/>
    <property type="evidence" value="ECO:0007669"/>
    <property type="project" value="UniProtKB-UniRule"/>
</dbReference>
<reference evidence="6 7" key="1">
    <citation type="submission" date="2016-04" db="EMBL/GenBank/DDBJ databases">
        <title>A degradative enzymes factory behind the ericoid mycorrhizal symbiosis.</title>
        <authorList>
            <consortium name="DOE Joint Genome Institute"/>
            <person name="Martino E."/>
            <person name="Morin E."/>
            <person name="Grelet G."/>
            <person name="Kuo A."/>
            <person name="Kohler A."/>
            <person name="Daghino S."/>
            <person name="Barry K."/>
            <person name="Choi C."/>
            <person name="Cichocki N."/>
            <person name="Clum A."/>
            <person name="Copeland A."/>
            <person name="Hainaut M."/>
            <person name="Haridas S."/>
            <person name="Labutti K."/>
            <person name="Lindquist E."/>
            <person name="Lipzen A."/>
            <person name="Khouja H.-R."/>
            <person name="Murat C."/>
            <person name="Ohm R."/>
            <person name="Olson A."/>
            <person name="Spatafora J."/>
            <person name="Veneault-Fourrey C."/>
            <person name="Henrissat B."/>
            <person name="Grigoriev I."/>
            <person name="Martin F."/>
            <person name="Perotto S."/>
        </authorList>
    </citation>
    <scope>NUCLEOTIDE SEQUENCE [LARGE SCALE GENOMIC DNA]</scope>
    <source>
        <strain evidence="6 7">E</strain>
    </source>
</reference>
<dbReference type="EMBL" id="KZ613743">
    <property type="protein sequence ID" value="PMD66777.1"/>
    <property type="molecule type" value="Genomic_DNA"/>
</dbReference>
<feature type="binding site" evidence="3">
    <location>
        <position position="87"/>
    </location>
    <ligand>
        <name>ATP</name>
        <dbReference type="ChEBI" id="CHEBI:30616"/>
    </ligand>
</feature>
<name>A0A2J6TUU6_9HELO</name>
<keyword evidence="7" id="KW-1185">Reference proteome</keyword>
<feature type="domain" description="Protein kinase" evidence="5">
    <location>
        <begin position="53"/>
        <end position="347"/>
    </location>
</feature>
<feature type="region of interest" description="Disordered" evidence="4">
    <location>
        <begin position="1"/>
        <end position="22"/>
    </location>
</feature>
<dbReference type="InterPro" id="IPR000719">
    <property type="entry name" value="Prot_kinase_dom"/>
</dbReference>
<keyword evidence="1 3" id="KW-0547">Nucleotide-binding</keyword>
<dbReference type="STRING" id="1095630.A0A2J6TUU6"/>
<dbReference type="OrthoDB" id="5986190at2759"/>
<dbReference type="PANTHER" id="PTHR46082">
    <property type="entry name" value="ATP/GTP-BINDING PROTEIN-RELATED"/>
    <property type="match status" value="1"/>
</dbReference>
<evidence type="ECO:0000256" key="3">
    <source>
        <dbReference type="PROSITE-ProRule" id="PRU10141"/>
    </source>
</evidence>
<dbReference type="InterPro" id="IPR011009">
    <property type="entry name" value="Kinase-like_dom_sf"/>
</dbReference>
<gene>
    <name evidence="6" type="ORF">K444DRAFT_659012</name>
</gene>
<proteinExistence type="predicted"/>
<dbReference type="GeneID" id="36594397"/>
<dbReference type="InterPro" id="IPR008271">
    <property type="entry name" value="Ser/Thr_kinase_AS"/>
</dbReference>
<keyword evidence="2 3" id="KW-0067">ATP-binding</keyword>
<dbReference type="AlphaFoldDB" id="A0A2J6TUU6"/>
<dbReference type="InterPro" id="IPR053137">
    <property type="entry name" value="NLR-like"/>
</dbReference>
<dbReference type="Gene3D" id="1.10.510.10">
    <property type="entry name" value="Transferase(Phosphotransferase) domain 1"/>
    <property type="match status" value="1"/>
</dbReference>
<dbReference type="Pfam" id="PF00069">
    <property type="entry name" value="Pkinase"/>
    <property type="match status" value="1"/>
</dbReference>
<evidence type="ECO:0000313" key="7">
    <source>
        <dbReference type="Proteomes" id="UP000235371"/>
    </source>
</evidence>
<dbReference type="SUPFAM" id="SSF48452">
    <property type="entry name" value="TPR-like"/>
    <property type="match status" value="3"/>
</dbReference>
<accession>A0A2J6TUU6</accession>